<keyword evidence="1 3" id="KW-0807">Transducer</keyword>
<dbReference type="EMBL" id="JAQQAL010000005">
    <property type="protein sequence ID" value="MDC7225285.1"/>
    <property type="molecule type" value="Genomic_DNA"/>
</dbReference>
<dbReference type="Proteomes" id="UP001221217">
    <property type="component" value="Unassembled WGS sequence"/>
</dbReference>
<dbReference type="SMART" id="SM00283">
    <property type="entry name" value="MA"/>
    <property type="match status" value="1"/>
</dbReference>
<organism evidence="5 6">
    <name type="scientific">Candidatus Thalassospirochaeta sargassi</name>
    <dbReference type="NCBI Taxonomy" id="3119039"/>
    <lineage>
        <taxon>Bacteria</taxon>
        <taxon>Pseudomonadati</taxon>
        <taxon>Spirochaetota</taxon>
        <taxon>Spirochaetia</taxon>
        <taxon>Spirochaetales</taxon>
        <taxon>Spirochaetaceae</taxon>
        <taxon>Candidatus Thalassospirochaeta</taxon>
    </lineage>
</organism>
<evidence type="ECO:0000256" key="1">
    <source>
        <dbReference type="ARBA" id="ARBA00023224"/>
    </source>
</evidence>
<dbReference type="Pfam" id="PF00015">
    <property type="entry name" value="MCPsignal"/>
    <property type="match status" value="1"/>
</dbReference>
<reference evidence="5 6" key="1">
    <citation type="submission" date="2022-12" db="EMBL/GenBank/DDBJ databases">
        <title>Metagenome assembled genome from gulf of manar.</title>
        <authorList>
            <person name="Kohli P."/>
            <person name="Pk S."/>
            <person name="Venkata Ramana C."/>
            <person name="Sasikala C."/>
        </authorList>
    </citation>
    <scope>NUCLEOTIDE SEQUENCE [LARGE SCALE GENOMIC DNA]</scope>
    <source>
        <strain evidence="5">JB008</strain>
    </source>
</reference>
<dbReference type="Gene3D" id="3.40.190.10">
    <property type="entry name" value="Periplasmic binding protein-like II"/>
    <property type="match status" value="2"/>
</dbReference>
<dbReference type="Pfam" id="PF00497">
    <property type="entry name" value="SBP_bac_3"/>
    <property type="match status" value="1"/>
</dbReference>
<proteinExistence type="inferred from homology"/>
<comment type="caution">
    <text evidence="5">The sequence shown here is derived from an EMBL/GenBank/DDBJ whole genome shotgun (WGS) entry which is preliminary data.</text>
</comment>
<accession>A0AAJ1ID78</accession>
<evidence type="ECO:0000313" key="5">
    <source>
        <dbReference type="EMBL" id="MDC7225285.1"/>
    </source>
</evidence>
<dbReference type="AlphaFoldDB" id="A0AAJ1ID78"/>
<evidence type="ECO:0000256" key="2">
    <source>
        <dbReference type="ARBA" id="ARBA00029447"/>
    </source>
</evidence>
<gene>
    <name evidence="5" type="ORF">PQJ61_00815</name>
</gene>
<name>A0AAJ1ID78_9SPIO</name>
<dbReference type="InterPro" id="IPR004089">
    <property type="entry name" value="MCPsignal_dom"/>
</dbReference>
<sequence length="493" mass="54767">MSNELTAYFNSLKSNSIDSSQIFQIIMMFQQEYLKASGEVQELVRSSYDDLKAVNRNAEEVVSLVNNYSQTICHNINSSKENITAMTTSADSLLKLEEGFSELRGIFEALNTSISMIVERIGVIEDVSELTNLLALNAAIEAARAGEAGRGFQVVAKEIRKLADRSRSNTSEITTVLNELTSRLGQAKGIIGRYGEMQQNVVNNMTRTSSSLGSSTDELEEINSEISEINNLVEKQADNTSSLLNSLDSVYQNSQETIANSPYIEQAVEKYTTLMENTESDFAEISNLLGDSKDRGTAISIGHDIAYPPWCYIKEGRSAGISIEYMSNLIADKGAKAEFAGGQWAEIYKQMLDGDLDLITNVGWPNHFFDNEPVIASAPYEQFRIRVFARDDRKRDIETFRGLKIGVQKGSFTGNVVRELGMEPVDFENDIQGMVQLLWNNIAGVATEERVGNYISESLFLGEIKPVTEVISSLDVVYLARKGDENRKLNVLF</sequence>
<dbReference type="PANTHER" id="PTHR32089:SF112">
    <property type="entry name" value="LYSOZYME-LIKE PROTEIN-RELATED"/>
    <property type="match status" value="1"/>
</dbReference>
<dbReference type="PANTHER" id="PTHR32089">
    <property type="entry name" value="METHYL-ACCEPTING CHEMOTAXIS PROTEIN MCPB"/>
    <property type="match status" value="1"/>
</dbReference>
<dbReference type="PROSITE" id="PS50111">
    <property type="entry name" value="CHEMOTAXIS_TRANSDUC_2"/>
    <property type="match status" value="1"/>
</dbReference>
<dbReference type="GO" id="GO:0006935">
    <property type="term" value="P:chemotaxis"/>
    <property type="evidence" value="ECO:0007669"/>
    <property type="project" value="InterPro"/>
</dbReference>
<evidence type="ECO:0000313" key="6">
    <source>
        <dbReference type="Proteomes" id="UP001221217"/>
    </source>
</evidence>
<dbReference type="GO" id="GO:0007165">
    <property type="term" value="P:signal transduction"/>
    <property type="evidence" value="ECO:0007669"/>
    <property type="project" value="UniProtKB-KW"/>
</dbReference>
<dbReference type="PRINTS" id="PR00260">
    <property type="entry name" value="CHEMTRNSDUCR"/>
</dbReference>
<dbReference type="InterPro" id="IPR001638">
    <property type="entry name" value="Solute-binding_3/MltF_N"/>
</dbReference>
<evidence type="ECO:0000259" key="4">
    <source>
        <dbReference type="PROSITE" id="PS50111"/>
    </source>
</evidence>
<dbReference type="GO" id="GO:0016020">
    <property type="term" value="C:membrane"/>
    <property type="evidence" value="ECO:0007669"/>
    <property type="project" value="InterPro"/>
</dbReference>
<dbReference type="SUPFAM" id="SSF58104">
    <property type="entry name" value="Methyl-accepting chemotaxis protein (MCP) signaling domain"/>
    <property type="match status" value="1"/>
</dbReference>
<evidence type="ECO:0000256" key="3">
    <source>
        <dbReference type="PROSITE-ProRule" id="PRU00284"/>
    </source>
</evidence>
<dbReference type="Gene3D" id="1.10.287.950">
    <property type="entry name" value="Methyl-accepting chemotaxis protein"/>
    <property type="match status" value="1"/>
</dbReference>
<feature type="domain" description="Methyl-accepting transducer" evidence="4">
    <location>
        <begin position="44"/>
        <end position="251"/>
    </location>
</feature>
<comment type="similarity">
    <text evidence="2">Belongs to the methyl-accepting chemotaxis (MCP) protein family.</text>
</comment>
<dbReference type="GO" id="GO:0004888">
    <property type="term" value="F:transmembrane signaling receptor activity"/>
    <property type="evidence" value="ECO:0007669"/>
    <property type="project" value="InterPro"/>
</dbReference>
<protein>
    <submittedName>
        <fullName evidence="5">Methyl-accepting chemotaxis protein</fullName>
    </submittedName>
</protein>
<dbReference type="InterPro" id="IPR004090">
    <property type="entry name" value="Chemotax_Me-accpt_rcpt"/>
</dbReference>
<dbReference type="SUPFAM" id="SSF53850">
    <property type="entry name" value="Periplasmic binding protein-like II"/>
    <property type="match status" value="1"/>
</dbReference>